<organism evidence="2 3">
    <name type="scientific">Paenibacillus sabuli</name>
    <dbReference type="NCBI Taxonomy" id="2772509"/>
    <lineage>
        <taxon>Bacteria</taxon>
        <taxon>Bacillati</taxon>
        <taxon>Bacillota</taxon>
        <taxon>Bacilli</taxon>
        <taxon>Bacillales</taxon>
        <taxon>Paenibacillaceae</taxon>
        <taxon>Paenibacillus</taxon>
    </lineage>
</organism>
<reference evidence="2" key="1">
    <citation type="submission" date="2020-09" db="EMBL/GenBank/DDBJ databases">
        <title>A novel bacterium of genus Paenibacillus, isolated from South China Sea.</title>
        <authorList>
            <person name="Huang H."/>
            <person name="Mo K."/>
            <person name="Hu Y."/>
        </authorList>
    </citation>
    <scope>NUCLEOTIDE SEQUENCE</scope>
    <source>
        <strain evidence="2">IB182496</strain>
    </source>
</reference>
<gene>
    <name evidence="2" type="ORF">IDH44_01215</name>
</gene>
<dbReference type="PANTHER" id="PTHR38457">
    <property type="entry name" value="REGULATOR ABRB-RELATED"/>
    <property type="match status" value="1"/>
</dbReference>
<feature type="transmembrane region" description="Helical" evidence="1">
    <location>
        <begin position="280"/>
        <end position="303"/>
    </location>
</feature>
<name>A0A927GQ11_9BACL</name>
<dbReference type="GO" id="GO:0010468">
    <property type="term" value="P:regulation of gene expression"/>
    <property type="evidence" value="ECO:0007669"/>
    <property type="project" value="InterPro"/>
</dbReference>
<dbReference type="NCBIfam" id="TIGR03082">
    <property type="entry name" value="Gneg_AbrB_dup"/>
    <property type="match status" value="2"/>
</dbReference>
<dbReference type="Proteomes" id="UP000621560">
    <property type="component" value="Unassembled WGS sequence"/>
</dbReference>
<dbReference type="AlphaFoldDB" id="A0A927GQ11"/>
<keyword evidence="3" id="KW-1185">Reference proteome</keyword>
<accession>A0A927GQ11</accession>
<keyword evidence="1" id="KW-0472">Membrane</keyword>
<proteinExistence type="predicted"/>
<dbReference type="InterPro" id="IPR007820">
    <property type="entry name" value="AbrB_fam"/>
</dbReference>
<protein>
    <submittedName>
        <fullName evidence="2">AbrB family transcriptional regulator</fullName>
    </submittedName>
</protein>
<dbReference type="InterPro" id="IPR017516">
    <property type="entry name" value="AbrB_dup"/>
</dbReference>
<comment type="caution">
    <text evidence="2">The sequence shown here is derived from an EMBL/GenBank/DDBJ whole genome shotgun (WGS) entry which is preliminary data.</text>
</comment>
<sequence>MPDTIGRLAATAGIGLCGGALFQLLHLPLAWMLGPALALMVLNAVRPGLALWPRLCGDFGILVIAYSLGRRMDGETGRLMLEQLPWMVLAAVFWFVLCLLAGLAIARRAQVDRTSALLGSVPGGLAQMVYMAEQFKGADVGTVALIQTARLIVVLYAVPLLAAHALLGHRAVVDSDGAAGVTAAASGVASIADGAAGSAAFGWGTWALLALVPVSSWLARRLRLPAGELLGPLLFVGGLAIAGWGWPQAPEPLVGAGQWLFGSYLGNRVRLRLLLENKRLGPLAVLTSLLLMAVTVLLAWGLAQLTPISMLTWFLSLAPGGLGEVSVTALALDADLSHVTAYQMARLLVVLLLAKAVAARLAARERSADGG</sequence>
<dbReference type="EMBL" id="JACXIZ010000004">
    <property type="protein sequence ID" value="MBD2843796.1"/>
    <property type="molecule type" value="Genomic_DNA"/>
</dbReference>
<dbReference type="PIRSF" id="PIRSF038991">
    <property type="entry name" value="Protein_AbrB"/>
    <property type="match status" value="1"/>
</dbReference>
<dbReference type="PANTHER" id="PTHR38457:SF1">
    <property type="entry name" value="REGULATOR ABRB-RELATED"/>
    <property type="match status" value="1"/>
</dbReference>
<keyword evidence="1" id="KW-1133">Transmembrane helix</keyword>
<feature type="transmembrane region" description="Helical" evidence="1">
    <location>
        <begin position="86"/>
        <end position="106"/>
    </location>
</feature>
<feature type="transmembrane region" description="Helical" evidence="1">
    <location>
        <begin position="344"/>
        <end position="363"/>
    </location>
</feature>
<feature type="transmembrane region" description="Helical" evidence="1">
    <location>
        <begin position="200"/>
        <end position="219"/>
    </location>
</feature>
<feature type="transmembrane region" description="Helical" evidence="1">
    <location>
        <begin position="149"/>
        <end position="167"/>
    </location>
</feature>
<feature type="transmembrane region" description="Helical" evidence="1">
    <location>
        <begin position="310"/>
        <end position="332"/>
    </location>
</feature>
<dbReference type="Pfam" id="PF05145">
    <property type="entry name" value="AbrB"/>
    <property type="match status" value="1"/>
</dbReference>
<evidence type="ECO:0000313" key="3">
    <source>
        <dbReference type="Proteomes" id="UP000621560"/>
    </source>
</evidence>
<keyword evidence="1" id="KW-0812">Transmembrane</keyword>
<evidence type="ECO:0000256" key="1">
    <source>
        <dbReference type="SAM" id="Phobius"/>
    </source>
</evidence>
<dbReference type="GO" id="GO:0016020">
    <property type="term" value="C:membrane"/>
    <property type="evidence" value="ECO:0007669"/>
    <property type="project" value="InterPro"/>
</dbReference>
<feature type="transmembrane region" description="Helical" evidence="1">
    <location>
        <begin position="49"/>
        <end position="66"/>
    </location>
</feature>
<feature type="transmembrane region" description="Helical" evidence="1">
    <location>
        <begin position="226"/>
        <end position="246"/>
    </location>
</feature>
<evidence type="ECO:0000313" key="2">
    <source>
        <dbReference type="EMBL" id="MBD2843796.1"/>
    </source>
</evidence>
<feature type="transmembrane region" description="Helical" evidence="1">
    <location>
        <begin position="20"/>
        <end position="42"/>
    </location>
</feature>
<dbReference type="RefSeq" id="WP_190913919.1">
    <property type="nucleotide sequence ID" value="NZ_JACXIZ010000004.1"/>
</dbReference>